<keyword evidence="2" id="KW-0723">Serine/threonine-protein kinase</keyword>
<dbReference type="AlphaFoldDB" id="T1IKT2"/>
<dbReference type="HOGENOM" id="CLU_000288_81_13_1"/>
<dbReference type="EC" id="2.7.11.1" evidence="1"/>
<dbReference type="PROSITE" id="PS00108">
    <property type="entry name" value="PROTEIN_KINASE_ST"/>
    <property type="match status" value="1"/>
</dbReference>
<evidence type="ECO:0000256" key="3">
    <source>
        <dbReference type="ARBA" id="ARBA00022679"/>
    </source>
</evidence>
<dbReference type="FunFam" id="1.10.510.10:FF:000275">
    <property type="entry name" value="SRSF protein kinase 2 isoform X3"/>
    <property type="match status" value="1"/>
</dbReference>
<dbReference type="SMART" id="SM00220">
    <property type="entry name" value="S_TKc"/>
    <property type="match status" value="1"/>
</dbReference>
<dbReference type="GO" id="GO:0005737">
    <property type="term" value="C:cytoplasm"/>
    <property type="evidence" value="ECO:0007669"/>
    <property type="project" value="TreeGrafter"/>
</dbReference>
<dbReference type="FunFam" id="3.30.200.20:FF:000770">
    <property type="entry name" value="SRSF protein kinase 2"/>
    <property type="match status" value="1"/>
</dbReference>
<organism evidence="10 11">
    <name type="scientific">Strigamia maritima</name>
    <name type="common">European centipede</name>
    <name type="synonym">Geophilus maritimus</name>
    <dbReference type="NCBI Taxonomy" id="126957"/>
    <lineage>
        <taxon>Eukaryota</taxon>
        <taxon>Metazoa</taxon>
        <taxon>Ecdysozoa</taxon>
        <taxon>Arthropoda</taxon>
        <taxon>Myriapoda</taxon>
        <taxon>Chilopoda</taxon>
        <taxon>Pleurostigmophora</taxon>
        <taxon>Geophilomorpha</taxon>
        <taxon>Linotaeniidae</taxon>
        <taxon>Strigamia</taxon>
    </lineage>
</organism>
<protein>
    <recommendedName>
        <fullName evidence="1">non-specific serine/threonine protein kinase</fullName>
        <ecNumber evidence="1">2.7.11.1</ecNumber>
    </recommendedName>
</protein>
<evidence type="ECO:0000256" key="5">
    <source>
        <dbReference type="ARBA" id="ARBA00022777"/>
    </source>
</evidence>
<dbReference type="PhylomeDB" id="T1IKT2"/>
<dbReference type="STRING" id="126957.T1IKT2"/>
<accession>T1IKT2</accession>
<keyword evidence="5" id="KW-0418">Kinase</keyword>
<keyword evidence="6" id="KW-0067">ATP-binding</keyword>
<dbReference type="GO" id="GO:0000245">
    <property type="term" value="P:spliceosomal complex assembly"/>
    <property type="evidence" value="ECO:0007669"/>
    <property type="project" value="TreeGrafter"/>
</dbReference>
<evidence type="ECO:0000256" key="8">
    <source>
        <dbReference type="ARBA" id="ARBA00048679"/>
    </source>
</evidence>
<dbReference type="eggNOG" id="KOG1290">
    <property type="taxonomic scope" value="Eukaryota"/>
</dbReference>
<evidence type="ECO:0000256" key="2">
    <source>
        <dbReference type="ARBA" id="ARBA00022527"/>
    </source>
</evidence>
<evidence type="ECO:0000256" key="4">
    <source>
        <dbReference type="ARBA" id="ARBA00022741"/>
    </source>
</evidence>
<dbReference type="InterPro" id="IPR008271">
    <property type="entry name" value="Ser/Thr_kinase_AS"/>
</dbReference>
<dbReference type="SUPFAM" id="SSF56112">
    <property type="entry name" value="Protein kinase-like (PK-like)"/>
    <property type="match status" value="1"/>
</dbReference>
<dbReference type="OMA" id="DDDHIAC"/>
<feature type="domain" description="Protein kinase" evidence="9">
    <location>
        <begin position="37"/>
        <end position="364"/>
    </location>
</feature>
<proteinExistence type="predicted"/>
<keyword evidence="4" id="KW-0547">Nucleotide-binding</keyword>
<evidence type="ECO:0000313" key="11">
    <source>
        <dbReference type="Proteomes" id="UP000014500"/>
    </source>
</evidence>
<dbReference type="GO" id="GO:0050684">
    <property type="term" value="P:regulation of mRNA processing"/>
    <property type="evidence" value="ECO:0007669"/>
    <property type="project" value="TreeGrafter"/>
</dbReference>
<comment type="catalytic activity">
    <reaction evidence="8">
        <text>L-seryl-[protein] + ATP = O-phospho-L-seryl-[protein] + ADP + H(+)</text>
        <dbReference type="Rhea" id="RHEA:17989"/>
        <dbReference type="Rhea" id="RHEA-COMP:9863"/>
        <dbReference type="Rhea" id="RHEA-COMP:11604"/>
        <dbReference type="ChEBI" id="CHEBI:15378"/>
        <dbReference type="ChEBI" id="CHEBI:29999"/>
        <dbReference type="ChEBI" id="CHEBI:30616"/>
        <dbReference type="ChEBI" id="CHEBI:83421"/>
        <dbReference type="ChEBI" id="CHEBI:456216"/>
        <dbReference type="EC" id="2.7.11.1"/>
    </reaction>
</comment>
<dbReference type="EnsemblMetazoa" id="SMAR001537-RA">
    <property type="protein sequence ID" value="SMAR001537-PA"/>
    <property type="gene ID" value="SMAR001537"/>
</dbReference>
<reference evidence="11" key="1">
    <citation type="submission" date="2011-05" db="EMBL/GenBank/DDBJ databases">
        <authorList>
            <person name="Richards S.R."/>
            <person name="Qu J."/>
            <person name="Jiang H."/>
            <person name="Jhangiani S.N."/>
            <person name="Agravi P."/>
            <person name="Goodspeed R."/>
            <person name="Gross S."/>
            <person name="Mandapat C."/>
            <person name="Jackson L."/>
            <person name="Mathew T."/>
            <person name="Pu L."/>
            <person name="Thornton R."/>
            <person name="Saada N."/>
            <person name="Wilczek-Boney K.B."/>
            <person name="Lee S."/>
            <person name="Kovar C."/>
            <person name="Wu Y."/>
            <person name="Scherer S.E."/>
            <person name="Worley K.C."/>
            <person name="Muzny D.M."/>
            <person name="Gibbs R."/>
        </authorList>
    </citation>
    <scope>NUCLEOTIDE SEQUENCE</scope>
    <source>
        <strain evidence="11">Brora</strain>
    </source>
</reference>
<dbReference type="GO" id="GO:0005524">
    <property type="term" value="F:ATP binding"/>
    <property type="evidence" value="ECO:0007669"/>
    <property type="project" value="UniProtKB-KW"/>
</dbReference>
<dbReference type="PANTHER" id="PTHR47634">
    <property type="entry name" value="PROTEIN KINASE DOMAIN-CONTAINING PROTEIN-RELATED"/>
    <property type="match status" value="1"/>
</dbReference>
<dbReference type="PANTHER" id="PTHR47634:SF9">
    <property type="entry name" value="PROTEIN KINASE DOMAIN-CONTAINING PROTEIN-RELATED"/>
    <property type="match status" value="1"/>
</dbReference>
<reference evidence="10" key="2">
    <citation type="submission" date="2015-02" db="UniProtKB">
        <authorList>
            <consortium name="EnsemblMetazoa"/>
        </authorList>
    </citation>
    <scope>IDENTIFICATION</scope>
</reference>
<dbReference type="PROSITE" id="PS50011">
    <property type="entry name" value="PROTEIN_KINASE_DOM"/>
    <property type="match status" value="1"/>
</dbReference>
<dbReference type="Pfam" id="PF00069">
    <property type="entry name" value="Pkinase"/>
    <property type="match status" value="1"/>
</dbReference>
<dbReference type="EMBL" id="JH430630">
    <property type="status" value="NOT_ANNOTATED_CDS"/>
    <property type="molecule type" value="Genomic_DNA"/>
</dbReference>
<dbReference type="Gene3D" id="3.30.200.20">
    <property type="entry name" value="Phosphorylase Kinase, domain 1"/>
    <property type="match status" value="1"/>
</dbReference>
<evidence type="ECO:0000256" key="7">
    <source>
        <dbReference type="ARBA" id="ARBA00047899"/>
    </source>
</evidence>
<evidence type="ECO:0000313" key="10">
    <source>
        <dbReference type="EnsemblMetazoa" id="SMAR001537-PA"/>
    </source>
</evidence>
<dbReference type="InterPro" id="IPR000719">
    <property type="entry name" value="Prot_kinase_dom"/>
</dbReference>
<keyword evidence="3" id="KW-0808">Transferase</keyword>
<evidence type="ECO:0000259" key="9">
    <source>
        <dbReference type="PROSITE" id="PS50011"/>
    </source>
</evidence>
<dbReference type="GO" id="GO:0005634">
    <property type="term" value="C:nucleus"/>
    <property type="evidence" value="ECO:0007669"/>
    <property type="project" value="TreeGrafter"/>
</dbReference>
<keyword evidence="11" id="KW-1185">Reference proteome</keyword>
<dbReference type="GO" id="GO:0004674">
    <property type="term" value="F:protein serine/threonine kinase activity"/>
    <property type="evidence" value="ECO:0007669"/>
    <property type="project" value="UniProtKB-KW"/>
</dbReference>
<sequence>MTTKNNFDADMKQEDPNMYRKDGYHPVTIGELYYNRYTVVRKLGWGAYSTVWLIWDLQDLRFKALKIVKSASNATKAAMNEIQLLERARTRKGKIVQLLDSFKISGVNGTHVCMVLEVLGDNLLKLIIRYDYKGIPLVHVRSIIRQVLEGLDYLHTKCNIIHTDIKPENVCLDENEICKFASVHWQKLGLKSPKNESKRGSMSITIADLGNGCWVDRQFSDVIQTRPYRSPEVILGVGYGPSADIWSTACMAFELATGHYLFPPFFHNYKSQDEDHLARIIRLLGCIPKRIAFSNSYSRTFFTADGKLRNFRRLKRRNIFELLTREFKWDVNEACRFADFLQPMLVIDPNNRYSAKDSLKHSWLNL</sequence>
<evidence type="ECO:0000256" key="6">
    <source>
        <dbReference type="ARBA" id="ARBA00022840"/>
    </source>
</evidence>
<dbReference type="Proteomes" id="UP000014500">
    <property type="component" value="Unassembled WGS sequence"/>
</dbReference>
<dbReference type="InterPro" id="IPR051334">
    <property type="entry name" value="SRPK"/>
</dbReference>
<name>T1IKT2_STRMM</name>
<comment type="catalytic activity">
    <reaction evidence="7">
        <text>L-threonyl-[protein] + ATP = O-phospho-L-threonyl-[protein] + ADP + H(+)</text>
        <dbReference type="Rhea" id="RHEA:46608"/>
        <dbReference type="Rhea" id="RHEA-COMP:11060"/>
        <dbReference type="Rhea" id="RHEA-COMP:11605"/>
        <dbReference type="ChEBI" id="CHEBI:15378"/>
        <dbReference type="ChEBI" id="CHEBI:30013"/>
        <dbReference type="ChEBI" id="CHEBI:30616"/>
        <dbReference type="ChEBI" id="CHEBI:61977"/>
        <dbReference type="ChEBI" id="CHEBI:456216"/>
        <dbReference type="EC" id="2.7.11.1"/>
    </reaction>
</comment>
<evidence type="ECO:0000256" key="1">
    <source>
        <dbReference type="ARBA" id="ARBA00012513"/>
    </source>
</evidence>
<dbReference type="Gene3D" id="1.10.510.10">
    <property type="entry name" value="Transferase(Phosphotransferase) domain 1"/>
    <property type="match status" value="1"/>
</dbReference>
<dbReference type="InterPro" id="IPR011009">
    <property type="entry name" value="Kinase-like_dom_sf"/>
</dbReference>